<accession>A0AA45UV95</accession>
<comment type="caution">
    <text evidence="1">The sequence shown here is derived from an EMBL/GenBank/DDBJ whole genome shotgun (WGS) entry which is preliminary data.</text>
</comment>
<gene>
    <name evidence="1" type="ORF">ANAPC1_01483</name>
</gene>
<dbReference type="AlphaFoldDB" id="A0AA45UV95"/>
<organism evidence="1 2">
    <name type="scientific">Anaplasma phagocytophilum</name>
    <name type="common">Ehrlichia phagocytophila</name>
    <dbReference type="NCBI Taxonomy" id="948"/>
    <lineage>
        <taxon>Bacteria</taxon>
        <taxon>Pseudomonadati</taxon>
        <taxon>Pseudomonadota</taxon>
        <taxon>Alphaproteobacteria</taxon>
        <taxon>Rickettsiales</taxon>
        <taxon>Anaplasmataceae</taxon>
        <taxon>Anaplasma</taxon>
        <taxon>phagocytophilum group</taxon>
    </lineage>
</organism>
<evidence type="ECO:0000313" key="1">
    <source>
        <dbReference type="EMBL" id="SBO15105.1"/>
    </source>
</evidence>
<reference evidence="2" key="1">
    <citation type="submission" date="2016-03" db="EMBL/GenBank/DDBJ databases">
        <authorList>
            <person name="Loux Valentin"/>
        </authorList>
    </citation>
    <scope>NUCLEOTIDE SEQUENCE [LARGE SCALE GENOMIC DNA]</scope>
    <source>
        <strain evidence="2">C1</strain>
    </source>
</reference>
<dbReference type="Proteomes" id="UP000078419">
    <property type="component" value="Unassembled WGS sequence"/>
</dbReference>
<name>A0AA45UV95_ANAPH</name>
<proteinExistence type="predicted"/>
<protein>
    <submittedName>
        <fullName evidence="1">Uncharacterized protein</fullName>
    </submittedName>
</protein>
<sequence length="42" mass="4450">MGLDAEKGAFGTNVCCAVAQYLIPPTLSQVKTVPLTPFSPHF</sequence>
<dbReference type="EMBL" id="FLLR01000211">
    <property type="protein sequence ID" value="SBO15105.1"/>
    <property type="molecule type" value="Genomic_DNA"/>
</dbReference>
<evidence type="ECO:0000313" key="2">
    <source>
        <dbReference type="Proteomes" id="UP000078419"/>
    </source>
</evidence>